<proteinExistence type="predicted"/>
<evidence type="ECO:0000313" key="3">
    <source>
        <dbReference type="Proteomes" id="UP000799767"/>
    </source>
</evidence>
<feature type="region of interest" description="Disordered" evidence="1">
    <location>
        <begin position="1"/>
        <end position="21"/>
    </location>
</feature>
<keyword evidence="3" id="KW-1185">Reference proteome</keyword>
<dbReference type="AlphaFoldDB" id="A0A6A6PK22"/>
<sequence length="241" mass="26234">MDHDNTPNQPPPPLDTTQPPQLNATICQHAWGCECGQNIGEGSEDAYHPSASIGQQWEMINEHATHRTIPNTRSESDTDSIQGDEGVESSASPLEDPPHISRQIRVQSHTNLDSLFALLRALNQHDEEPSPSNWLVVGYEYDSDSPTWQSVWGSPSPMWRSPTDSLFVNVGSRSTSSGESSLCPSSRSFSRVASTPNLLLNMGAGLEAHFLPLYHFSGSPLSLSVECLYPTDFGGSGEEGE</sequence>
<name>A0A6A6PK22_9PEZI</name>
<accession>A0A6A6PK22</accession>
<feature type="region of interest" description="Disordered" evidence="1">
    <location>
        <begin position="66"/>
        <end position="98"/>
    </location>
</feature>
<gene>
    <name evidence="2" type="ORF">BDY17DRAFT_312276</name>
</gene>
<dbReference type="RefSeq" id="XP_033586929.1">
    <property type="nucleotide sequence ID" value="XM_033735611.1"/>
</dbReference>
<organism evidence="2 3">
    <name type="scientific">Neohortaea acidophila</name>
    <dbReference type="NCBI Taxonomy" id="245834"/>
    <lineage>
        <taxon>Eukaryota</taxon>
        <taxon>Fungi</taxon>
        <taxon>Dikarya</taxon>
        <taxon>Ascomycota</taxon>
        <taxon>Pezizomycotina</taxon>
        <taxon>Dothideomycetes</taxon>
        <taxon>Dothideomycetidae</taxon>
        <taxon>Mycosphaerellales</taxon>
        <taxon>Teratosphaeriaceae</taxon>
        <taxon>Neohortaea</taxon>
    </lineage>
</organism>
<evidence type="ECO:0000256" key="1">
    <source>
        <dbReference type="SAM" id="MobiDB-lite"/>
    </source>
</evidence>
<dbReference type="Proteomes" id="UP000799767">
    <property type="component" value="Unassembled WGS sequence"/>
</dbReference>
<dbReference type="EMBL" id="MU001639">
    <property type="protein sequence ID" value="KAF2480359.1"/>
    <property type="molecule type" value="Genomic_DNA"/>
</dbReference>
<protein>
    <submittedName>
        <fullName evidence="2">Uncharacterized protein</fullName>
    </submittedName>
</protein>
<reference evidence="2" key="1">
    <citation type="journal article" date="2020" name="Stud. Mycol.">
        <title>101 Dothideomycetes genomes: a test case for predicting lifestyles and emergence of pathogens.</title>
        <authorList>
            <person name="Haridas S."/>
            <person name="Albert R."/>
            <person name="Binder M."/>
            <person name="Bloem J."/>
            <person name="Labutti K."/>
            <person name="Salamov A."/>
            <person name="Andreopoulos B."/>
            <person name="Baker S."/>
            <person name="Barry K."/>
            <person name="Bills G."/>
            <person name="Bluhm B."/>
            <person name="Cannon C."/>
            <person name="Castanera R."/>
            <person name="Culley D."/>
            <person name="Daum C."/>
            <person name="Ezra D."/>
            <person name="Gonzalez J."/>
            <person name="Henrissat B."/>
            <person name="Kuo A."/>
            <person name="Liang C."/>
            <person name="Lipzen A."/>
            <person name="Lutzoni F."/>
            <person name="Magnuson J."/>
            <person name="Mondo S."/>
            <person name="Nolan M."/>
            <person name="Ohm R."/>
            <person name="Pangilinan J."/>
            <person name="Park H.-J."/>
            <person name="Ramirez L."/>
            <person name="Alfaro M."/>
            <person name="Sun H."/>
            <person name="Tritt A."/>
            <person name="Yoshinaga Y."/>
            <person name="Zwiers L.-H."/>
            <person name="Turgeon B."/>
            <person name="Goodwin S."/>
            <person name="Spatafora J."/>
            <person name="Crous P."/>
            <person name="Grigoriev I."/>
        </authorList>
    </citation>
    <scope>NUCLEOTIDE SEQUENCE</scope>
    <source>
        <strain evidence="2">CBS 113389</strain>
    </source>
</reference>
<evidence type="ECO:0000313" key="2">
    <source>
        <dbReference type="EMBL" id="KAF2480359.1"/>
    </source>
</evidence>
<dbReference type="GeneID" id="54476613"/>